<sequence>MKLFKRIKGLRSKVVIILLAIVVLFISVEYAILRFSVFPGFEYLEHYEAAQDMKRVVGSIQREIYHLRTFCWDWSARDDTYDFAETRSKQYIESNLPNSVFKDNSINLFCLVNITGKVVWSQVYDIKRKKKIILSDFQQDAFPLSHPLISYDPEIKDRSKAGVSGVFMTAKGPMIIASCPILTSNNKGPARGFLIIGRFLNNNMIRPLVDQTQVSFDLSPISSDSLPKKEIDFSSAPNTTSPYWIEENSNNDLLIYAAYSDIKGNPALIIKAKFVKRISSKGHSTILYALVFMLLSTVALLSVMLFFLQRTVLGPISNLTRLALSIKETGDLSERISLDRNDEIGTLAIEFNRMLEKLEDWAAELTKANELLRHEIEIRGQTEGALRESEQRYRLFMQNFQGIAFQGPNPLAPAFIHGTIEKITGYTEAQMLSGEPGWDEIVHPDDVLYMKERVDHIMSVPNSFTQGEYRIIQNGGSIRWIYEVLSSNCIDSTKPIIIQGVRYDITEKKELERRLLQAQKMEAIGTLAGGVAHEFNNLLMTIVLSTEFALKKIQQDQPVCESLGMALEASYRARDLVEQILTFSSKESSELLPLTICPMVKEAIKIFRHSLPDSIEIESNIRAETAMAMTSPALINQILINLLSNASQAMGGNGGTLTVNLSEEVFNPNETTNHTDVGPEPYIKLSVSDTGRGMAPEIVEKIFEPFYTTKGPGEGTGMGLAVVHGIVRTLGGLIKVMTEQGKGTTFDVFLPMIKEDGSPKASLPAFKKGYGNIMVVDDDELLIDFIEKALEHYGYKVIGKTDSVEALKLFKHSENQIDLVITDLTMPQMTGMDLAKELLSIRPDIPIILCTGFFDHTIEEQSAAIGIKRVITKPLGVAGIVEAVYSTINIGQEARGDIS</sequence>
<dbReference type="SUPFAM" id="SSF52172">
    <property type="entry name" value="CheY-like"/>
    <property type="match status" value="1"/>
</dbReference>
<evidence type="ECO:0000259" key="13">
    <source>
        <dbReference type="PROSITE" id="PS50885"/>
    </source>
</evidence>
<dbReference type="Pfam" id="PF00072">
    <property type="entry name" value="Response_reg"/>
    <property type="match status" value="1"/>
</dbReference>
<dbReference type="Gene3D" id="6.10.340.10">
    <property type="match status" value="1"/>
</dbReference>
<dbReference type="InterPro" id="IPR036890">
    <property type="entry name" value="HATPase_C_sf"/>
</dbReference>
<dbReference type="Pfam" id="PF05228">
    <property type="entry name" value="CHASE4"/>
    <property type="match status" value="1"/>
</dbReference>
<feature type="domain" description="HAMP" evidence="13">
    <location>
        <begin position="310"/>
        <end position="363"/>
    </location>
</feature>
<dbReference type="PROSITE" id="PS50109">
    <property type="entry name" value="HIS_KIN"/>
    <property type="match status" value="1"/>
</dbReference>
<keyword evidence="5" id="KW-0808">Transferase</keyword>
<dbReference type="SUPFAM" id="SSF55785">
    <property type="entry name" value="PYP-like sensor domain (PAS domain)"/>
    <property type="match status" value="1"/>
</dbReference>
<dbReference type="InterPro" id="IPR011006">
    <property type="entry name" value="CheY-like_superfamily"/>
</dbReference>
<dbReference type="InterPro" id="IPR003594">
    <property type="entry name" value="HATPase_dom"/>
</dbReference>
<dbReference type="NCBIfam" id="TIGR00229">
    <property type="entry name" value="sensory_box"/>
    <property type="match status" value="1"/>
</dbReference>
<comment type="catalytic activity">
    <reaction evidence="1">
        <text>ATP + protein L-histidine = ADP + protein N-phospho-L-histidine.</text>
        <dbReference type="EC" id="2.7.13.3"/>
    </reaction>
</comment>
<evidence type="ECO:0000256" key="8">
    <source>
        <dbReference type="SAM" id="Phobius"/>
    </source>
</evidence>
<dbReference type="InterPro" id="IPR007892">
    <property type="entry name" value="CHASE4"/>
</dbReference>
<dbReference type="Pfam" id="PF00512">
    <property type="entry name" value="HisKA"/>
    <property type="match status" value="1"/>
</dbReference>
<dbReference type="InterPro" id="IPR003661">
    <property type="entry name" value="HisK_dim/P_dom"/>
</dbReference>
<accession>A0A445N3I5</accession>
<dbReference type="PROSITE" id="PS50112">
    <property type="entry name" value="PAS"/>
    <property type="match status" value="1"/>
</dbReference>
<dbReference type="InterPro" id="IPR001789">
    <property type="entry name" value="Sig_transdc_resp-reg_receiver"/>
</dbReference>
<dbReference type="InterPro" id="IPR001610">
    <property type="entry name" value="PAC"/>
</dbReference>
<evidence type="ECO:0000259" key="11">
    <source>
        <dbReference type="PROSITE" id="PS50112"/>
    </source>
</evidence>
<dbReference type="Gene3D" id="3.30.565.10">
    <property type="entry name" value="Histidine kinase-like ATPase, C-terminal domain"/>
    <property type="match status" value="1"/>
</dbReference>
<gene>
    <name evidence="14" type="ORF">PITCH_A880034</name>
</gene>
<dbReference type="InterPro" id="IPR004358">
    <property type="entry name" value="Sig_transdc_His_kin-like_C"/>
</dbReference>
<dbReference type="InterPro" id="IPR035965">
    <property type="entry name" value="PAS-like_dom_sf"/>
</dbReference>
<reference evidence="14" key="1">
    <citation type="submission" date="2018-01" db="EMBL/GenBank/DDBJ databases">
        <authorList>
            <person name="Regsiter A."/>
            <person name="William W."/>
        </authorList>
    </citation>
    <scope>NUCLEOTIDE SEQUENCE</scope>
    <source>
        <strain evidence="14">TRIP AH-1</strain>
    </source>
</reference>
<dbReference type="PROSITE" id="PS50113">
    <property type="entry name" value="PAC"/>
    <property type="match status" value="1"/>
</dbReference>
<feature type="domain" description="PAS" evidence="11">
    <location>
        <begin position="415"/>
        <end position="461"/>
    </location>
</feature>
<keyword evidence="6 14" id="KW-0418">Kinase</keyword>
<dbReference type="Gene3D" id="1.10.287.130">
    <property type="match status" value="1"/>
</dbReference>
<dbReference type="SUPFAM" id="SSF158472">
    <property type="entry name" value="HAMP domain-like"/>
    <property type="match status" value="1"/>
</dbReference>
<organism evidence="14">
    <name type="scientific">uncultured Desulfobacterium sp</name>
    <dbReference type="NCBI Taxonomy" id="201089"/>
    <lineage>
        <taxon>Bacteria</taxon>
        <taxon>Pseudomonadati</taxon>
        <taxon>Thermodesulfobacteriota</taxon>
        <taxon>Desulfobacteria</taxon>
        <taxon>Desulfobacterales</taxon>
        <taxon>Desulfobacteriaceae</taxon>
        <taxon>Desulfobacterium</taxon>
        <taxon>environmental samples</taxon>
    </lineage>
</organism>
<feature type="transmembrane region" description="Helical" evidence="8">
    <location>
        <begin position="286"/>
        <end position="308"/>
    </location>
</feature>
<dbReference type="PRINTS" id="PR00344">
    <property type="entry name" value="BCTRLSENSOR"/>
</dbReference>
<dbReference type="CDD" id="cd06225">
    <property type="entry name" value="HAMP"/>
    <property type="match status" value="1"/>
</dbReference>
<dbReference type="CDD" id="cd00156">
    <property type="entry name" value="REC"/>
    <property type="match status" value="1"/>
</dbReference>
<evidence type="ECO:0000259" key="9">
    <source>
        <dbReference type="PROSITE" id="PS50109"/>
    </source>
</evidence>
<evidence type="ECO:0000259" key="10">
    <source>
        <dbReference type="PROSITE" id="PS50110"/>
    </source>
</evidence>
<keyword evidence="4 7" id="KW-0597">Phosphoprotein</keyword>
<feature type="domain" description="Histidine kinase" evidence="9">
    <location>
        <begin position="530"/>
        <end position="754"/>
    </location>
</feature>
<keyword evidence="8" id="KW-1133">Transmembrane helix</keyword>
<dbReference type="SUPFAM" id="SSF47384">
    <property type="entry name" value="Homodimeric domain of signal transducing histidine kinase"/>
    <property type="match status" value="1"/>
</dbReference>
<protein>
    <recommendedName>
        <fullName evidence="3">histidine kinase</fullName>
        <ecNumber evidence="3">2.7.13.3</ecNumber>
    </recommendedName>
</protein>
<proteinExistence type="predicted"/>
<dbReference type="AlphaFoldDB" id="A0A445N3I5"/>
<keyword evidence="8" id="KW-0812">Transmembrane</keyword>
<dbReference type="PROSITE" id="PS50110">
    <property type="entry name" value="RESPONSE_REGULATORY"/>
    <property type="match status" value="1"/>
</dbReference>
<dbReference type="SMART" id="SM00086">
    <property type="entry name" value="PAC"/>
    <property type="match status" value="1"/>
</dbReference>
<evidence type="ECO:0000256" key="2">
    <source>
        <dbReference type="ARBA" id="ARBA00004370"/>
    </source>
</evidence>
<dbReference type="Gene3D" id="3.40.50.2300">
    <property type="match status" value="1"/>
</dbReference>
<evidence type="ECO:0000256" key="3">
    <source>
        <dbReference type="ARBA" id="ARBA00012438"/>
    </source>
</evidence>
<dbReference type="Pfam" id="PF02518">
    <property type="entry name" value="HATPase_c"/>
    <property type="match status" value="1"/>
</dbReference>
<dbReference type="PANTHER" id="PTHR43065:SF42">
    <property type="entry name" value="TWO-COMPONENT SENSOR PPRA"/>
    <property type="match status" value="1"/>
</dbReference>
<evidence type="ECO:0000259" key="12">
    <source>
        <dbReference type="PROSITE" id="PS50113"/>
    </source>
</evidence>
<dbReference type="InterPro" id="IPR005467">
    <property type="entry name" value="His_kinase_dom"/>
</dbReference>
<feature type="modified residue" description="4-aspartylphosphate" evidence="7">
    <location>
        <position position="823"/>
    </location>
</feature>
<feature type="domain" description="Response regulatory" evidence="10">
    <location>
        <begin position="772"/>
        <end position="888"/>
    </location>
</feature>
<dbReference type="InterPro" id="IPR000014">
    <property type="entry name" value="PAS"/>
</dbReference>
<evidence type="ECO:0000256" key="6">
    <source>
        <dbReference type="ARBA" id="ARBA00022777"/>
    </source>
</evidence>
<dbReference type="EMBL" id="OJIN01000234">
    <property type="protein sequence ID" value="SPD76282.1"/>
    <property type="molecule type" value="Genomic_DNA"/>
</dbReference>
<dbReference type="SMART" id="SM00448">
    <property type="entry name" value="REC"/>
    <property type="match status" value="1"/>
</dbReference>
<evidence type="ECO:0000313" key="14">
    <source>
        <dbReference type="EMBL" id="SPD76282.1"/>
    </source>
</evidence>
<dbReference type="SUPFAM" id="SSF55874">
    <property type="entry name" value="ATPase domain of HSP90 chaperone/DNA topoisomerase II/histidine kinase"/>
    <property type="match status" value="1"/>
</dbReference>
<dbReference type="CDD" id="cd00130">
    <property type="entry name" value="PAS"/>
    <property type="match status" value="1"/>
</dbReference>
<dbReference type="SMART" id="SM00304">
    <property type="entry name" value="HAMP"/>
    <property type="match status" value="1"/>
</dbReference>
<dbReference type="InterPro" id="IPR036097">
    <property type="entry name" value="HisK_dim/P_sf"/>
</dbReference>
<dbReference type="EC" id="2.7.13.3" evidence="3"/>
<dbReference type="InterPro" id="IPR000700">
    <property type="entry name" value="PAS-assoc_C"/>
</dbReference>
<dbReference type="PROSITE" id="PS50885">
    <property type="entry name" value="HAMP"/>
    <property type="match status" value="1"/>
</dbReference>
<keyword evidence="8" id="KW-0472">Membrane</keyword>
<feature type="domain" description="PAC" evidence="12">
    <location>
        <begin position="465"/>
        <end position="517"/>
    </location>
</feature>
<dbReference type="Pfam" id="PF00672">
    <property type="entry name" value="HAMP"/>
    <property type="match status" value="1"/>
</dbReference>
<dbReference type="GO" id="GO:0000155">
    <property type="term" value="F:phosphorelay sensor kinase activity"/>
    <property type="evidence" value="ECO:0007669"/>
    <property type="project" value="InterPro"/>
</dbReference>
<dbReference type="Pfam" id="PF08447">
    <property type="entry name" value="PAS_3"/>
    <property type="match status" value="1"/>
</dbReference>
<dbReference type="InterPro" id="IPR013655">
    <property type="entry name" value="PAS_fold_3"/>
</dbReference>
<comment type="subcellular location">
    <subcellularLocation>
        <location evidence="2">Membrane</location>
    </subcellularLocation>
</comment>
<dbReference type="Gene3D" id="3.30.450.20">
    <property type="entry name" value="PAS domain"/>
    <property type="match status" value="1"/>
</dbReference>
<name>A0A445N3I5_9BACT</name>
<dbReference type="GO" id="GO:0016020">
    <property type="term" value="C:membrane"/>
    <property type="evidence" value="ECO:0007669"/>
    <property type="project" value="UniProtKB-SubCell"/>
</dbReference>
<evidence type="ECO:0000256" key="5">
    <source>
        <dbReference type="ARBA" id="ARBA00022679"/>
    </source>
</evidence>
<evidence type="ECO:0000256" key="1">
    <source>
        <dbReference type="ARBA" id="ARBA00000085"/>
    </source>
</evidence>
<dbReference type="InterPro" id="IPR003660">
    <property type="entry name" value="HAMP_dom"/>
</dbReference>
<dbReference type="SMART" id="SM00388">
    <property type="entry name" value="HisKA"/>
    <property type="match status" value="1"/>
</dbReference>
<feature type="transmembrane region" description="Helical" evidence="8">
    <location>
        <begin position="12"/>
        <end position="33"/>
    </location>
</feature>
<dbReference type="SMART" id="SM00387">
    <property type="entry name" value="HATPase_c"/>
    <property type="match status" value="1"/>
</dbReference>
<evidence type="ECO:0000256" key="7">
    <source>
        <dbReference type="PROSITE-ProRule" id="PRU00169"/>
    </source>
</evidence>
<dbReference type="PANTHER" id="PTHR43065">
    <property type="entry name" value="SENSOR HISTIDINE KINASE"/>
    <property type="match status" value="1"/>
</dbReference>
<evidence type="ECO:0000256" key="4">
    <source>
        <dbReference type="ARBA" id="ARBA00022553"/>
    </source>
</evidence>